<dbReference type="EMBL" id="CP034172">
    <property type="protein sequence ID" value="AZI21497.1"/>
    <property type="molecule type" value="Genomic_DNA"/>
</dbReference>
<proteinExistence type="predicted"/>
<feature type="transmembrane region" description="Helical" evidence="2">
    <location>
        <begin position="20"/>
        <end position="39"/>
    </location>
</feature>
<reference evidence="5" key="1">
    <citation type="submission" date="2018-11" db="EMBL/GenBank/DDBJ databases">
        <title>Proposal to divide the Flavobacteriaceae and reorganize its genera based on Amino Acid Identity values calculated from whole genome sequences.</title>
        <authorList>
            <person name="Nicholson A.C."/>
            <person name="Gulvik C.A."/>
            <person name="Whitney A.M."/>
            <person name="Humrighouse B.W."/>
            <person name="Bell M."/>
            <person name="Holmes B."/>
            <person name="Steigerwalt A.B."/>
            <person name="Villarma A."/>
            <person name="Sheth M."/>
            <person name="Batra D."/>
            <person name="Pryor J."/>
            <person name="Bernardet J.-F."/>
            <person name="Hugo C."/>
            <person name="Kampfer P."/>
            <person name="Newman J.D."/>
            <person name="McQuiston J.R."/>
        </authorList>
    </citation>
    <scope>NUCLEOTIDE SEQUENCE [LARGE SCALE GENOMIC DNA]</scope>
    <source>
        <strain evidence="5">H4753</strain>
        <plasmid evidence="5">unnamed</plasmid>
    </source>
</reference>
<evidence type="ECO:0000313" key="4">
    <source>
        <dbReference type="EMBL" id="AZI21497.1"/>
    </source>
</evidence>
<feature type="compositionally biased region" description="Basic and acidic residues" evidence="1">
    <location>
        <begin position="165"/>
        <end position="174"/>
    </location>
</feature>
<evidence type="ECO:0000313" key="5">
    <source>
        <dbReference type="Proteomes" id="UP000282297"/>
    </source>
</evidence>
<dbReference type="Pfam" id="PF12508">
    <property type="entry name" value="Transposon_TraM"/>
    <property type="match status" value="1"/>
</dbReference>
<dbReference type="InterPro" id="IPR055407">
    <property type="entry name" value="TraM_C"/>
</dbReference>
<dbReference type="Proteomes" id="UP000282297">
    <property type="component" value="Plasmid unnamed"/>
</dbReference>
<evidence type="ECO:0000259" key="3">
    <source>
        <dbReference type="Pfam" id="PF12508"/>
    </source>
</evidence>
<dbReference type="RefSeq" id="WP_124785671.1">
    <property type="nucleotide sequence ID" value="NZ_CP034172.1"/>
</dbReference>
<evidence type="ECO:0000256" key="2">
    <source>
        <dbReference type="SAM" id="Phobius"/>
    </source>
</evidence>
<gene>
    <name evidence="4" type="primary">traM</name>
    <name evidence="4" type="ORF">EIH08_12360</name>
</gene>
<feature type="domain" description="Conjugative transposon TraM C-terminal" evidence="3">
    <location>
        <begin position="207"/>
        <end position="340"/>
    </location>
</feature>
<keyword evidence="2" id="KW-0472">Membrane</keyword>
<organism evidence="4 5">
    <name type="scientific">Chryseobacterium taklimakanense</name>
    <dbReference type="NCBI Taxonomy" id="536441"/>
    <lineage>
        <taxon>Bacteria</taxon>
        <taxon>Pseudomonadati</taxon>
        <taxon>Bacteroidota</taxon>
        <taxon>Flavobacteriia</taxon>
        <taxon>Flavobacteriales</taxon>
        <taxon>Weeksellaceae</taxon>
        <taxon>Chryseobacterium group</taxon>
        <taxon>Chryseobacterium</taxon>
    </lineage>
</organism>
<feature type="compositionally biased region" description="Polar residues" evidence="1">
    <location>
        <begin position="181"/>
        <end position="197"/>
    </location>
</feature>
<feature type="compositionally biased region" description="Polar residues" evidence="1">
    <location>
        <begin position="152"/>
        <end position="164"/>
    </location>
</feature>
<name>A0A3G8WPS1_9FLAO</name>
<geneLocation type="plasmid" evidence="4">
    <name>unnamed</name>
</geneLocation>
<keyword evidence="2" id="KW-0812">Transmembrane</keyword>
<evidence type="ECO:0000256" key="1">
    <source>
        <dbReference type="SAM" id="MobiDB-lite"/>
    </source>
</evidence>
<keyword evidence="4" id="KW-0614">Plasmid</keyword>
<dbReference type="AlphaFoldDB" id="A0A3G8WPS1"/>
<protein>
    <submittedName>
        <fullName evidence="4">Conjugative transposon protein TraM</fullName>
    </submittedName>
</protein>
<sequence length="351" mass="38179">MEKIREFWNNKSNAERRKIIVYAIAGVVCVGLFALVIAFNSTSTEKEVSDFSNPDAKEVAKYNSRTEANNLGKKDSADLNLAMDDLFGESQETAPVYQEPTTYYEPNYSSSPNTEYQQPAYSSPQSSSGGGSYNKHSTYGDYSMWQSEEPKNNSVGYTNKNVPKTTKENRKSSEPEYTEIPTPTYQEPSYSNSIASTTQSLSQGKQIRAKLLSQGYASNGRSLSFVLLESTKIAGETTPKGLVITGIAREENNRLMVNFSTIKVKNKIVPVQMTLFGSDGMAGLPIGGGSNGSDIGSEATNRGKDVIAEQANRIPVIGGIIGGAVRNNGSRTADNKIKLSTNIECIIVNYN</sequence>
<accession>A0A3G8WPS1</accession>
<keyword evidence="2" id="KW-1133">Transmembrane helix</keyword>
<feature type="compositionally biased region" description="Low complexity" evidence="1">
    <location>
        <begin position="116"/>
        <end position="127"/>
    </location>
</feature>
<feature type="region of interest" description="Disordered" evidence="1">
    <location>
        <begin position="94"/>
        <end position="197"/>
    </location>
</feature>